<accession>A0A6C0H1E4</accession>
<dbReference type="EMBL" id="MN739842">
    <property type="protein sequence ID" value="QHT74210.1"/>
    <property type="molecule type" value="Genomic_DNA"/>
</dbReference>
<reference evidence="1" key="1">
    <citation type="journal article" date="2020" name="Nature">
        <title>Giant virus diversity and host interactions through global metagenomics.</title>
        <authorList>
            <person name="Schulz F."/>
            <person name="Roux S."/>
            <person name="Paez-Espino D."/>
            <person name="Jungbluth S."/>
            <person name="Walsh D.A."/>
            <person name="Denef V.J."/>
            <person name="McMahon K.D."/>
            <person name="Konstantinidis K.T."/>
            <person name="Eloe-Fadrosh E.A."/>
            <person name="Kyrpides N.C."/>
            <person name="Woyke T."/>
        </authorList>
    </citation>
    <scope>NUCLEOTIDE SEQUENCE</scope>
    <source>
        <strain evidence="1">GVMAG-M-3300023179-4</strain>
    </source>
</reference>
<name>A0A6C0H1E4_9ZZZZ</name>
<organism evidence="1">
    <name type="scientific">viral metagenome</name>
    <dbReference type="NCBI Taxonomy" id="1070528"/>
    <lineage>
        <taxon>unclassified sequences</taxon>
        <taxon>metagenomes</taxon>
        <taxon>organismal metagenomes</taxon>
    </lineage>
</organism>
<sequence>MKEIIHIVGLNNEYKNDFISKLLLIDQNFNIIDIDNITQQINNDKKLSKLIDLYEKIKNDKNKSKSIANDINSNWARELQSKLNKLLVTDKNSILIGLTTSIINTGSPKILINLPTNYKFIVEIDLIDNAKQIIKNNLKEYKNEIVNGKFPLEYLNLDYLIKRREQLNQIYIKNLYIEKKIEDILKFLKENVTNNTNTKPKSKILYYASDIEHKKTITQKNITLYSNDILSILSVFNINNFEYNPELKIIKELEKDSLIELEKDCYVYEITDIDDIFFDGKNFKNNKKLKINKMTYIDCVYQVLEKYGIKFMKYK</sequence>
<dbReference type="AlphaFoldDB" id="A0A6C0H1E4"/>
<proteinExistence type="predicted"/>
<evidence type="ECO:0000313" key="1">
    <source>
        <dbReference type="EMBL" id="QHT74210.1"/>
    </source>
</evidence>
<protein>
    <submittedName>
        <fullName evidence="1">Uncharacterized protein</fullName>
    </submittedName>
</protein>